<dbReference type="SMART" id="SM00653">
    <property type="entry name" value="eIF2B_5"/>
    <property type="match status" value="1"/>
</dbReference>
<dbReference type="SUPFAM" id="SSF48371">
    <property type="entry name" value="ARM repeat"/>
    <property type="match status" value="1"/>
</dbReference>
<dbReference type="Gene3D" id="1.25.40.180">
    <property type="match status" value="1"/>
</dbReference>
<comment type="similarity">
    <text evidence="1">Belongs to the eIF-2-beta/eIF-5 family.</text>
</comment>
<evidence type="ECO:0000256" key="5">
    <source>
        <dbReference type="ARBA" id="ARBA00023134"/>
    </source>
</evidence>
<sequence>MSVINIRRDVSDKFYRYKMPKLISKIEGKGNGIKTVIVNMSEIAKALSRPPAYPTKYFGFELGTQVKLDEKNDRYVINGAHNADSLQDILDGFIDKFVLCASCKNPETEFTFTKDDILKDCKACGAHLPVDMRHKLTSYIMKNKPAEKKDKYSKVKDKAADAEEEGMQVDDELEKELAALPTAEQHGVDDDWAVDTSADAVAARVKDLGISESALDGDLKDPVEEFADFLTPDLSDEDIIAKAEELEVREDKVCAVLPQVFLNEKVLQDKQIEARLNLFKAFLKNEKCQKGLLGGIERLVGINHPELLPRVSLIFKVLYFEDLVDEEVFLSWSEKASKKYVDKKISVKIREAAAPFITWLKEAEEEE</sequence>
<dbReference type="InterPro" id="IPR002735">
    <property type="entry name" value="Transl_init_fac_IF2/IF5_dom"/>
</dbReference>
<evidence type="ECO:0000313" key="7">
    <source>
        <dbReference type="EMBL" id="KAJ3262606.1"/>
    </source>
</evidence>
<dbReference type="GO" id="GO:0071074">
    <property type="term" value="F:eukaryotic initiation factor eIF2 binding"/>
    <property type="evidence" value="ECO:0007669"/>
    <property type="project" value="TreeGrafter"/>
</dbReference>
<dbReference type="Pfam" id="PF02020">
    <property type="entry name" value="W2"/>
    <property type="match status" value="1"/>
</dbReference>
<keyword evidence="4" id="KW-0648">Protein biosynthesis</keyword>
<keyword evidence="2" id="KW-0396">Initiation factor</keyword>
<accession>A0AAD5URZ8</accession>
<dbReference type="AlphaFoldDB" id="A0AAD5URZ8"/>
<evidence type="ECO:0000313" key="8">
    <source>
        <dbReference type="Proteomes" id="UP001210925"/>
    </source>
</evidence>
<dbReference type="FunFam" id="3.30.30.170:FF:000002">
    <property type="entry name" value="Eukaryotic translation initiation factor 5"/>
    <property type="match status" value="1"/>
</dbReference>
<dbReference type="GO" id="GO:0001732">
    <property type="term" value="P:formation of cytoplasmic translation initiation complex"/>
    <property type="evidence" value="ECO:0007669"/>
    <property type="project" value="TreeGrafter"/>
</dbReference>
<evidence type="ECO:0000256" key="4">
    <source>
        <dbReference type="ARBA" id="ARBA00022917"/>
    </source>
</evidence>
<gene>
    <name evidence="7" type="ORF">HK103_000135</name>
</gene>
<dbReference type="SUPFAM" id="SSF75689">
    <property type="entry name" value="Zinc-binding domain of translation initiation factor 2 beta"/>
    <property type="match status" value="1"/>
</dbReference>
<dbReference type="GO" id="GO:0005092">
    <property type="term" value="F:GDP-dissociation inhibitor activity"/>
    <property type="evidence" value="ECO:0007669"/>
    <property type="project" value="TreeGrafter"/>
</dbReference>
<keyword evidence="5" id="KW-0342">GTP-binding</keyword>
<dbReference type="InterPro" id="IPR045196">
    <property type="entry name" value="IF2/IF5"/>
</dbReference>
<dbReference type="InterPro" id="IPR016024">
    <property type="entry name" value="ARM-type_fold"/>
</dbReference>
<dbReference type="Gene3D" id="2.20.25.350">
    <property type="match status" value="1"/>
</dbReference>
<dbReference type="InterPro" id="IPR016190">
    <property type="entry name" value="Transl_init_fac_IF2/IF5_Zn-bd"/>
</dbReference>
<dbReference type="CDD" id="cd11561">
    <property type="entry name" value="W2_eIF5"/>
    <property type="match status" value="1"/>
</dbReference>
<evidence type="ECO:0000259" key="6">
    <source>
        <dbReference type="PROSITE" id="PS51363"/>
    </source>
</evidence>
<dbReference type="GO" id="GO:0005525">
    <property type="term" value="F:GTP binding"/>
    <property type="evidence" value="ECO:0007669"/>
    <property type="project" value="UniProtKB-KW"/>
</dbReference>
<evidence type="ECO:0000256" key="1">
    <source>
        <dbReference type="ARBA" id="ARBA00010397"/>
    </source>
</evidence>
<dbReference type="PROSITE" id="PS51363">
    <property type="entry name" value="W2"/>
    <property type="match status" value="1"/>
</dbReference>
<evidence type="ECO:0000256" key="3">
    <source>
        <dbReference type="ARBA" id="ARBA00022741"/>
    </source>
</evidence>
<keyword evidence="3" id="KW-0547">Nucleotide-binding</keyword>
<dbReference type="SMART" id="SM00515">
    <property type="entry name" value="eIF5C"/>
    <property type="match status" value="1"/>
</dbReference>
<evidence type="ECO:0000256" key="2">
    <source>
        <dbReference type="ARBA" id="ARBA00022540"/>
    </source>
</evidence>
<feature type="domain" description="W2" evidence="6">
    <location>
        <begin position="216"/>
        <end position="367"/>
    </location>
</feature>
<reference evidence="7" key="1">
    <citation type="submission" date="2020-05" db="EMBL/GenBank/DDBJ databases">
        <title>Phylogenomic resolution of chytrid fungi.</title>
        <authorList>
            <person name="Stajich J.E."/>
            <person name="Amses K."/>
            <person name="Simmons R."/>
            <person name="Seto K."/>
            <person name="Myers J."/>
            <person name="Bonds A."/>
            <person name="Quandt C.A."/>
            <person name="Barry K."/>
            <person name="Liu P."/>
            <person name="Grigoriev I."/>
            <person name="Longcore J.E."/>
            <person name="James T.Y."/>
        </authorList>
    </citation>
    <scope>NUCLEOTIDE SEQUENCE</scope>
    <source>
        <strain evidence="7">PLAUS21</strain>
    </source>
</reference>
<dbReference type="SUPFAM" id="SSF100966">
    <property type="entry name" value="Translation initiation factor 2 beta, aIF2beta, N-terminal domain"/>
    <property type="match status" value="1"/>
</dbReference>
<comment type="caution">
    <text evidence="7">The sequence shown here is derived from an EMBL/GenBank/DDBJ whole genome shotgun (WGS) entry which is preliminary data.</text>
</comment>
<dbReference type="EMBL" id="JADGKB010000001">
    <property type="protein sequence ID" value="KAJ3262606.1"/>
    <property type="molecule type" value="Genomic_DNA"/>
</dbReference>
<dbReference type="InterPro" id="IPR016189">
    <property type="entry name" value="Transl_init_fac_IF2/IF5_N"/>
</dbReference>
<dbReference type="Proteomes" id="UP001210925">
    <property type="component" value="Unassembled WGS sequence"/>
</dbReference>
<dbReference type="Pfam" id="PF01873">
    <property type="entry name" value="eIF-5_eIF-2B"/>
    <property type="match status" value="1"/>
</dbReference>
<dbReference type="FunFam" id="2.20.25.350:FF:000001">
    <property type="entry name" value="Eukaryotic translation initiation factor 5"/>
    <property type="match status" value="1"/>
</dbReference>
<keyword evidence="8" id="KW-1185">Reference proteome</keyword>
<protein>
    <recommendedName>
        <fullName evidence="6">W2 domain-containing protein</fullName>
    </recommendedName>
</protein>
<dbReference type="PANTHER" id="PTHR23001:SF7">
    <property type="entry name" value="EUKARYOTIC TRANSLATION INITIATION FACTOR 5"/>
    <property type="match status" value="1"/>
</dbReference>
<dbReference type="InterPro" id="IPR003307">
    <property type="entry name" value="W2_domain"/>
</dbReference>
<name>A0AAD5URZ8_9FUNG</name>
<dbReference type="Gene3D" id="3.30.30.170">
    <property type="match status" value="1"/>
</dbReference>
<dbReference type="GO" id="GO:0005829">
    <property type="term" value="C:cytosol"/>
    <property type="evidence" value="ECO:0007669"/>
    <property type="project" value="TreeGrafter"/>
</dbReference>
<proteinExistence type="inferred from homology"/>
<organism evidence="7 8">
    <name type="scientific">Boothiomyces macroporosus</name>
    <dbReference type="NCBI Taxonomy" id="261099"/>
    <lineage>
        <taxon>Eukaryota</taxon>
        <taxon>Fungi</taxon>
        <taxon>Fungi incertae sedis</taxon>
        <taxon>Chytridiomycota</taxon>
        <taxon>Chytridiomycota incertae sedis</taxon>
        <taxon>Chytridiomycetes</taxon>
        <taxon>Rhizophydiales</taxon>
        <taxon>Terramycetaceae</taxon>
        <taxon>Boothiomyces</taxon>
    </lineage>
</organism>
<dbReference type="PANTHER" id="PTHR23001">
    <property type="entry name" value="EUKARYOTIC TRANSLATION INITIATION FACTOR"/>
    <property type="match status" value="1"/>
</dbReference>
<dbReference type="GO" id="GO:0003743">
    <property type="term" value="F:translation initiation factor activity"/>
    <property type="evidence" value="ECO:0007669"/>
    <property type="project" value="UniProtKB-KW"/>
</dbReference>